<feature type="region of interest" description="Disordered" evidence="1">
    <location>
        <begin position="31"/>
        <end position="62"/>
    </location>
</feature>
<evidence type="ECO:0000313" key="2">
    <source>
        <dbReference type="EMBL" id="MPC40735.1"/>
    </source>
</evidence>
<name>A0A5B7F574_PORTR</name>
<keyword evidence="3" id="KW-1185">Reference proteome</keyword>
<gene>
    <name evidence="2" type="ORF">E2C01_034301</name>
</gene>
<dbReference type="EMBL" id="VSRR010004797">
    <property type="protein sequence ID" value="MPC40735.1"/>
    <property type="molecule type" value="Genomic_DNA"/>
</dbReference>
<evidence type="ECO:0000313" key="3">
    <source>
        <dbReference type="Proteomes" id="UP000324222"/>
    </source>
</evidence>
<accession>A0A5B7F574</accession>
<reference evidence="2 3" key="1">
    <citation type="submission" date="2019-05" db="EMBL/GenBank/DDBJ databases">
        <title>Another draft genome of Portunus trituberculatus and its Hox gene families provides insights of decapod evolution.</title>
        <authorList>
            <person name="Jeong J.-H."/>
            <person name="Song I."/>
            <person name="Kim S."/>
            <person name="Choi T."/>
            <person name="Kim D."/>
            <person name="Ryu S."/>
            <person name="Kim W."/>
        </authorList>
    </citation>
    <scope>NUCLEOTIDE SEQUENCE [LARGE SCALE GENOMIC DNA]</scope>
    <source>
        <tissue evidence="2">Muscle</tissue>
    </source>
</reference>
<dbReference type="AlphaFoldDB" id="A0A5B7F574"/>
<dbReference type="Proteomes" id="UP000324222">
    <property type="component" value="Unassembled WGS sequence"/>
</dbReference>
<proteinExistence type="predicted"/>
<feature type="region of interest" description="Disordered" evidence="1">
    <location>
        <begin position="85"/>
        <end position="115"/>
    </location>
</feature>
<sequence length="115" mass="12817">MIKHEREPSASVIGRRHGTSHENIINTFVVITGPSRKRTPGDARHSEKNAEPAEESKEEGRISERKLFIRSSYFISASKSLHLLCSSSPNESRKTNWTRNGQFFPTCSSVSSSVG</sequence>
<feature type="compositionally biased region" description="Basic and acidic residues" evidence="1">
    <location>
        <begin position="39"/>
        <end position="62"/>
    </location>
</feature>
<organism evidence="2 3">
    <name type="scientific">Portunus trituberculatus</name>
    <name type="common">Swimming crab</name>
    <name type="synonym">Neptunus trituberculatus</name>
    <dbReference type="NCBI Taxonomy" id="210409"/>
    <lineage>
        <taxon>Eukaryota</taxon>
        <taxon>Metazoa</taxon>
        <taxon>Ecdysozoa</taxon>
        <taxon>Arthropoda</taxon>
        <taxon>Crustacea</taxon>
        <taxon>Multicrustacea</taxon>
        <taxon>Malacostraca</taxon>
        <taxon>Eumalacostraca</taxon>
        <taxon>Eucarida</taxon>
        <taxon>Decapoda</taxon>
        <taxon>Pleocyemata</taxon>
        <taxon>Brachyura</taxon>
        <taxon>Eubrachyura</taxon>
        <taxon>Portunoidea</taxon>
        <taxon>Portunidae</taxon>
        <taxon>Portuninae</taxon>
        <taxon>Portunus</taxon>
    </lineage>
</organism>
<comment type="caution">
    <text evidence="2">The sequence shown here is derived from an EMBL/GenBank/DDBJ whole genome shotgun (WGS) entry which is preliminary data.</text>
</comment>
<evidence type="ECO:0000256" key="1">
    <source>
        <dbReference type="SAM" id="MobiDB-lite"/>
    </source>
</evidence>
<protein>
    <submittedName>
        <fullName evidence="2">Uncharacterized protein</fullName>
    </submittedName>
</protein>